<dbReference type="SUPFAM" id="SSF48208">
    <property type="entry name" value="Six-hairpin glycosidases"/>
    <property type="match status" value="1"/>
</dbReference>
<dbReference type="EMBL" id="LAZR01025459">
    <property type="protein sequence ID" value="KKL71853.1"/>
    <property type="molecule type" value="Genomic_DNA"/>
</dbReference>
<evidence type="ECO:0000313" key="1">
    <source>
        <dbReference type="EMBL" id="KKL71853.1"/>
    </source>
</evidence>
<protein>
    <submittedName>
        <fullName evidence="1">Uncharacterized protein</fullName>
    </submittedName>
</protein>
<gene>
    <name evidence="1" type="ORF">LCGC14_2090770</name>
</gene>
<organism evidence="1">
    <name type="scientific">marine sediment metagenome</name>
    <dbReference type="NCBI Taxonomy" id="412755"/>
    <lineage>
        <taxon>unclassified sequences</taxon>
        <taxon>metagenomes</taxon>
        <taxon>ecological metagenomes</taxon>
    </lineage>
</organism>
<feature type="non-terminal residue" evidence="1">
    <location>
        <position position="383"/>
    </location>
</feature>
<reference evidence="1" key="1">
    <citation type="journal article" date="2015" name="Nature">
        <title>Complex archaea that bridge the gap between prokaryotes and eukaryotes.</title>
        <authorList>
            <person name="Spang A."/>
            <person name="Saw J.H."/>
            <person name="Jorgensen S.L."/>
            <person name="Zaremba-Niedzwiedzka K."/>
            <person name="Martijn J."/>
            <person name="Lind A.E."/>
            <person name="van Eijk R."/>
            <person name="Schleper C."/>
            <person name="Guy L."/>
            <person name="Ettema T.J."/>
        </authorList>
    </citation>
    <scope>NUCLEOTIDE SEQUENCE</scope>
</reference>
<sequence length="383" mass="42471">MAHGLTDKDRQFYLDRALMAADWFVAAQLGQYRPLASEGDNRLKHESDVLPGGGDPDLDWNDGRGRLWNGNRGRFLYYYHMPTGKHVPGLSWTQGRGIFVLAEAYKITGDQRYLESAEFAATYAAALQVLDPGFEAGRGAIREQTPQGEWAGSLDGAQAASGLILLTKVGGADEWLARGRLFCDYLLRNFDEQKGMPSKVLTRPVPSDQHNASGTIWGCCGQCSAIPLWHLYRQTGEEQYLRPLIWGAERMLEFQRADGAFCVYRDTAGKTPPALNHHWGAGEGEERFVIQNDDGLVTVVLAAYQATGEARFLDAMVAYARYIMGIEVRDRPFCVFPVRANNVLDIGKVAGLDFSQWVLDHVGKHVLDLQVTEDVSTDPKALG</sequence>
<name>A0A0F9ECR3_9ZZZZ</name>
<proteinExistence type="predicted"/>
<comment type="caution">
    <text evidence="1">The sequence shown here is derived from an EMBL/GenBank/DDBJ whole genome shotgun (WGS) entry which is preliminary data.</text>
</comment>
<accession>A0A0F9ECR3</accession>
<dbReference type="InterPro" id="IPR008928">
    <property type="entry name" value="6-hairpin_glycosidase_sf"/>
</dbReference>
<dbReference type="AlphaFoldDB" id="A0A0F9ECR3"/>
<dbReference type="GO" id="GO:0005975">
    <property type="term" value="P:carbohydrate metabolic process"/>
    <property type="evidence" value="ECO:0007669"/>
    <property type="project" value="InterPro"/>
</dbReference>